<feature type="domain" description="Helix-turn-helix" evidence="1">
    <location>
        <begin position="12"/>
        <end position="60"/>
    </location>
</feature>
<dbReference type="InterPro" id="IPR041657">
    <property type="entry name" value="HTH_17"/>
</dbReference>
<evidence type="ECO:0000259" key="1">
    <source>
        <dbReference type="Pfam" id="PF12728"/>
    </source>
</evidence>
<sequence>MENPWNQPKTSYTPGEVAAMFGVKTKTVYAWLSRGEMRGNKNGYFRFITSPQIQEFIRNRKNPDRVDMTYANGPVRY</sequence>
<reference evidence="2" key="1">
    <citation type="submission" date="2020-05" db="EMBL/GenBank/DDBJ databases">
        <authorList>
            <person name="Chiriac C."/>
            <person name="Salcher M."/>
            <person name="Ghai R."/>
            <person name="Kavagutti S V."/>
        </authorList>
    </citation>
    <scope>NUCLEOTIDE SEQUENCE</scope>
</reference>
<protein>
    <submittedName>
        <fullName evidence="2">Unannotated protein</fullName>
    </submittedName>
</protein>
<dbReference type="AlphaFoldDB" id="A0A6J6SWB5"/>
<proteinExistence type="predicted"/>
<evidence type="ECO:0000313" key="2">
    <source>
        <dbReference type="EMBL" id="CAB4739236.1"/>
    </source>
</evidence>
<dbReference type="Pfam" id="PF12728">
    <property type="entry name" value="HTH_17"/>
    <property type="match status" value="1"/>
</dbReference>
<organism evidence="2">
    <name type="scientific">freshwater metagenome</name>
    <dbReference type="NCBI Taxonomy" id="449393"/>
    <lineage>
        <taxon>unclassified sequences</taxon>
        <taxon>metagenomes</taxon>
        <taxon>ecological metagenomes</taxon>
    </lineage>
</organism>
<accession>A0A6J6SWB5</accession>
<name>A0A6J6SWB5_9ZZZZ</name>
<dbReference type="EMBL" id="CAEZZB010000008">
    <property type="protein sequence ID" value="CAB4739236.1"/>
    <property type="molecule type" value="Genomic_DNA"/>
</dbReference>
<dbReference type="SUPFAM" id="SSF46955">
    <property type="entry name" value="Putative DNA-binding domain"/>
    <property type="match status" value="1"/>
</dbReference>
<gene>
    <name evidence="2" type="ORF">UFOPK2816_00170</name>
</gene>
<dbReference type="InterPro" id="IPR009061">
    <property type="entry name" value="DNA-bd_dom_put_sf"/>
</dbReference>